<feature type="region of interest" description="Disordered" evidence="2">
    <location>
        <begin position="190"/>
        <end position="216"/>
    </location>
</feature>
<sequence>MSTGMKRVLVLNADSFVGTHVCRCFHEAKEYIVDGTLHRQSAKERSLQQIQWCAEEELEESLQTSPRSTQMYNYPTTEYSVSLNQHSDRLTATPRHTIPLKLRPYLNAVMPNHDEITDFLFRDRLLSYDIIVAVLEDNAFEADCAIKILQGSHYEVEKTFVLVSNVMTWTQTDRHEHEVKLMKRREKREAERARRIEDGEEEGEEEEEEEEEEMQLKVWTEDEYRRRYPDTRYHSWRALERLVKRANSETLHTYVLWAGLPYGCGEDLLEPCFLSAWRHQQMLQYGDGSNYVPTIHVKDLSRIIFLLGSSYDTLDDRYMFAVDQGNNTQAEILQGIKEYVGGEVAVTDPVVDRDVFVLTEMRMQQEESERKKLQDEVSDEIQQLEDMIWGLRYKKKALLGDLRVREKQELEWCVYKSLISAESGGSSEGINEQCKKQIEEDMDILVKLQEEIDNAESLLKEKQQHRGILREHGLLKELTKKERKIKKISEILKLESTDLDSLKMATCTTTTDEDLMVDAPRGLPNWFSAVNVRCEPGAVLSLLDESEWTCIGGFCANLEKVVQEFKAERKLQPMRIVLSGPPLSGSGEISSKLAQLFGIVHLTEENVIEAFKSHVADIRAKIIEIILRRRSRRHAAREERIRRERQRRIMKRRRRKVSNNDNQEEEEEEEAEEDAFDEDEEQHDQNDEIGDDEEIDEEFDEEEDEDGMVAGVSRIPLNLEVSEKEILNGFEEEEEEEEEDELSDVDTAVGEEAMKVLRKMNEEERIQIETCREDYRFYVQILKLHLVNGEFPLPPQEEEEEEEEEEEQEEREESEKEDEEGAGEEEDMALGAAEEGQDVSQNGTPVRSHVSDAPPPPVIRYLDEALAVMVRWRLRQEDCKNQGYILENFPSTVRQARLVFLADAEEQKQPKQTASDGEWTPPKPHDISFPLPVIEEMEEEQKKDMLNMMNGKAFLSAEEALVPTNDVLFPDCFIYIQCGTGVLQYELAAMEADAGSKCDGLAFYEKLTQFLSNNRPNAPPTESLLCWFQTVTVEKLESDDEAPPPVGPDGEELDSGDRAPRVASVVFVPSFTKMPSTPSASGDMNTVEPKDNTNDGFDEYCEKIRKTVLRNIGLSTCGEKEAVLSDKTSAEQQQSIFEYEMEALEGLRRVVSDAEARSEEAALEKERCKLRLSEAKEMALTMEGVEGLPTEVYLMRYVLPSLTPLMAEVVRLRPEDPVTVFADALFNHKRQTEL</sequence>
<evidence type="ECO:0008006" key="4">
    <source>
        <dbReference type="Google" id="ProtNLM"/>
    </source>
</evidence>
<evidence type="ECO:0000313" key="3">
    <source>
        <dbReference type="EMBL" id="CCC46717.1"/>
    </source>
</evidence>
<dbReference type="Pfam" id="PF05186">
    <property type="entry name" value="Dpy-30"/>
    <property type="match status" value="1"/>
</dbReference>
<dbReference type="CDD" id="cd22967">
    <property type="entry name" value="DD_AK7"/>
    <property type="match status" value="1"/>
</dbReference>
<dbReference type="PANTHER" id="PTHR48079">
    <property type="entry name" value="PROTEIN YEEZ"/>
    <property type="match status" value="1"/>
</dbReference>
<dbReference type="Gene3D" id="3.40.50.720">
    <property type="entry name" value="NAD(P)-binding Rossmann-like Domain"/>
    <property type="match status" value="1"/>
</dbReference>
<dbReference type="Gene3D" id="1.20.890.10">
    <property type="entry name" value="cAMP-dependent protein kinase regulatory subunit, dimerization-anchoring domain"/>
    <property type="match status" value="1"/>
</dbReference>
<feature type="region of interest" description="Disordered" evidence="2">
    <location>
        <begin position="1036"/>
        <end position="1058"/>
    </location>
</feature>
<feature type="region of interest" description="Disordered" evidence="2">
    <location>
        <begin position="729"/>
        <end position="748"/>
    </location>
</feature>
<dbReference type="GO" id="GO:0005737">
    <property type="term" value="C:cytoplasm"/>
    <property type="evidence" value="ECO:0007669"/>
    <property type="project" value="TreeGrafter"/>
</dbReference>
<feature type="coiled-coil region" evidence="1">
    <location>
        <begin position="431"/>
        <end position="465"/>
    </location>
</feature>
<reference evidence="3" key="1">
    <citation type="journal article" date="2012" name="Proc. Natl. Acad. Sci. U.S.A.">
        <title>Antigenic diversity is generated by distinct evolutionary mechanisms in African trypanosome species.</title>
        <authorList>
            <person name="Jackson A.P."/>
            <person name="Berry A."/>
            <person name="Aslett M."/>
            <person name="Allison H.C."/>
            <person name="Burton P."/>
            <person name="Vavrova-Anderson J."/>
            <person name="Brown R."/>
            <person name="Browne H."/>
            <person name="Corton N."/>
            <person name="Hauser H."/>
            <person name="Gamble J."/>
            <person name="Gilderthorp R."/>
            <person name="Marcello L."/>
            <person name="McQuillan J."/>
            <person name="Otto T.D."/>
            <person name="Quail M.A."/>
            <person name="Sanders M.J."/>
            <person name="van Tonder A."/>
            <person name="Ginger M.L."/>
            <person name="Field M.C."/>
            <person name="Barry J.D."/>
            <person name="Hertz-Fowler C."/>
            <person name="Berriman M."/>
        </authorList>
    </citation>
    <scope>NUCLEOTIDE SEQUENCE</scope>
    <source>
        <strain evidence="3">Y486</strain>
    </source>
</reference>
<feature type="coiled-coil region" evidence="1">
    <location>
        <begin position="356"/>
        <end position="383"/>
    </location>
</feature>
<dbReference type="SUPFAM" id="SSF51735">
    <property type="entry name" value="NAD(P)-binding Rossmann-fold domains"/>
    <property type="match status" value="1"/>
</dbReference>
<dbReference type="InterPro" id="IPR047499">
    <property type="entry name" value="DD_AK7"/>
</dbReference>
<dbReference type="PANTHER" id="PTHR48079:SF6">
    <property type="entry name" value="NAD(P)-BINDING DOMAIN-CONTAINING PROTEIN-RELATED"/>
    <property type="match status" value="1"/>
</dbReference>
<feature type="compositionally biased region" description="Acidic residues" evidence="2">
    <location>
        <begin position="198"/>
        <end position="213"/>
    </location>
</feature>
<evidence type="ECO:0000256" key="2">
    <source>
        <dbReference type="SAM" id="MobiDB-lite"/>
    </source>
</evidence>
<accession>G0TRZ3</accession>
<protein>
    <recommendedName>
        <fullName evidence="4">Dpy-30 motif containing protein</fullName>
    </recommendedName>
</protein>
<dbReference type="InterPro" id="IPR036291">
    <property type="entry name" value="NAD(P)-bd_dom_sf"/>
</dbReference>
<dbReference type="InterPro" id="IPR051783">
    <property type="entry name" value="NAD(P)-dependent_oxidoreduct"/>
</dbReference>
<dbReference type="EMBL" id="HE573018">
    <property type="protein sequence ID" value="CCC46717.1"/>
    <property type="molecule type" value="Genomic_DNA"/>
</dbReference>
<gene>
    <name evidence="3" type="ORF">TVY486_0201300</name>
</gene>
<dbReference type="AlphaFoldDB" id="G0TRZ3"/>
<feature type="region of interest" description="Disordered" evidence="2">
    <location>
        <begin position="904"/>
        <end position="929"/>
    </location>
</feature>
<evidence type="ECO:0000256" key="1">
    <source>
        <dbReference type="SAM" id="Coils"/>
    </source>
</evidence>
<feature type="compositionally biased region" description="Acidic residues" evidence="2">
    <location>
        <begin position="730"/>
        <end position="744"/>
    </location>
</feature>
<name>G0TRZ3_TRYVY</name>
<feature type="region of interest" description="Disordered" evidence="2">
    <location>
        <begin position="652"/>
        <end position="716"/>
    </location>
</feature>
<dbReference type="GO" id="GO:0004029">
    <property type="term" value="F:aldehyde dehydrogenase (NAD+) activity"/>
    <property type="evidence" value="ECO:0007669"/>
    <property type="project" value="TreeGrafter"/>
</dbReference>
<feature type="compositionally biased region" description="Acidic residues" evidence="2">
    <location>
        <begin position="796"/>
        <end position="828"/>
    </location>
</feature>
<dbReference type="Gene3D" id="3.40.50.300">
    <property type="entry name" value="P-loop containing nucleotide triphosphate hydrolases"/>
    <property type="match status" value="2"/>
</dbReference>
<dbReference type="InterPro" id="IPR007858">
    <property type="entry name" value="Dpy-30_motif"/>
</dbReference>
<organism evidence="3">
    <name type="scientific">Trypanosoma vivax (strain Y486)</name>
    <dbReference type="NCBI Taxonomy" id="1055687"/>
    <lineage>
        <taxon>Eukaryota</taxon>
        <taxon>Discoba</taxon>
        <taxon>Euglenozoa</taxon>
        <taxon>Kinetoplastea</taxon>
        <taxon>Metakinetoplastina</taxon>
        <taxon>Trypanosomatida</taxon>
        <taxon>Trypanosomatidae</taxon>
        <taxon>Trypanosoma</taxon>
        <taxon>Duttonella</taxon>
    </lineage>
</organism>
<dbReference type="InterPro" id="IPR027417">
    <property type="entry name" value="P-loop_NTPase"/>
</dbReference>
<proteinExistence type="predicted"/>
<feature type="compositionally biased region" description="Acidic residues" evidence="2">
    <location>
        <begin position="662"/>
        <end position="707"/>
    </location>
</feature>
<keyword evidence="1" id="KW-0175">Coiled coil</keyword>
<feature type="region of interest" description="Disordered" evidence="2">
    <location>
        <begin position="790"/>
        <end position="855"/>
    </location>
</feature>